<protein>
    <submittedName>
        <fullName evidence="4">RTX toxin transporter RtxD</fullName>
    </submittedName>
</protein>
<evidence type="ECO:0000259" key="3">
    <source>
        <dbReference type="Pfam" id="PF26002"/>
    </source>
</evidence>
<reference evidence="5" key="1">
    <citation type="submission" date="2016-12" db="EMBL/GenBank/DDBJ databases">
        <authorList>
            <person name="Song W.-J."/>
            <person name="Kurnit D.M."/>
        </authorList>
    </citation>
    <scope>NUCLEOTIDE SEQUENCE [LARGE SCALE GENOMIC DNA]</scope>
    <source>
        <strain evidence="5">HGB1681</strain>
    </source>
</reference>
<evidence type="ECO:0000313" key="7">
    <source>
        <dbReference type="Proteomes" id="UP000224871"/>
    </source>
</evidence>
<evidence type="ECO:0000313" key="6">
    <source>
        <dbReference type="Proteomes" id="UP000196435"/>
    </source>
</evidence>
<keyword evidence="2" id="KW-1133">Transmembrane helix</keyword>
<gene>
    <name evidence="4" type="ORF">Xinn_03979</name>
    <name evidence="5" type="ORF">XIS1_1530002</name>
</gene>
<feature type="coiled-coil region" evidence="1">
    <location>
        <begin position="136"/>
        <end position="184"/>
    </location>
</feature>
<evidence type="ECO:0000313" key="4">
    <source>
        <dbReference type="EMBL" id="PHM27390.1"/>
    </source>
</evidence>
<keyword evidence="7" id="KW-1185">Reference proteome</keyword>
<proteinExistence type="predicted"/>
<dbReference type="PANTHER" id="PTHR30386:SF28">
    <property type="entry name" value="EXPORTED PROTEIN"/>
    <property type="match status" value="1"/>
</dbReference>
<evidence type="ECO:0000313" key="5">
    <source>
        <dbReference type="EMBL" id="SIP72505.1"/>
    </source>
</evidence>
<name>A0A1N6MUG0_9GAMM</name>
<keyword evidence="1" id="KW-0175">Coiled coil</keyword>
<evidence type="ECO:0000256" key="1">
    <source>
        <dbReference type="SAM" id="Coils"/>
    </source>
</evidence>
<reference evidence="6" key="2">
    <citation type="submission" date="2016-12" db="EMBL/GenBank/DDBJ databases">
        <authorList>
            <person name="Gaudriault S."/>
        </authorList>
    </citation>
    <scope>NUCLEOTIDE SEQUENCE [LARGE SCALE GENOMIC DNA]</scope>
    <source>
        <strain evidence="6">HGB1681 (deposited as PTA-6826 in the American Type Culture Collection)</strain>
    </source>
</reference>
<dbReference type="EMBL" id="FTLG01000061">
    <property type="protein sequence ID" value="SIP72505.1"/>
    <property type="molecule type" value="Genomic_DNA"/>
</dbReference>
<organism evidence="5 6">
    <name type="scientific">Xenorhabdus innexi</name>
    <dbReference type="NCBI Taxonomy" id="290109"/>
    <lineage>
        <taxon>Bacteria</taxon>
        <taxon>Pseudomonadati</taxon>
        <taxon>Pseudomonadota</taxon>
        <taxon>Gammaproteobacteria</taxon>
        <taxon>Enterobacterales</taxon>
        <taxon>Morganellaceae</taxon>
        <taxon>Xenorhabdus</taxon>
    </lineage>
</organism>
<dbReference type="AlphaFoldDB" id="A0A1N6MUG0"/>
<feature type="domain" description="AprE-like beta-barrel" evidence="3">
    <location>
        <begin position="302"/>
        <end position="402"/>
    </location>
</feature>
<dbReference type="InterPro" id="IPR058982">
    <property type="entry name" value="Beta-barrel_AprE"/>
</dbReference>
<dbReference type="RefSeq" id="WP_086955743.1">
    <property type="nucleotide sequence ID" value="NZ_CAWNQC010000019.1"/>
</dbReference>
<dbReference type="PRINTS" id="PR01490">
    <property type="entry name" value="RTXTOXIND"/>
</dbReference>
<dbReference type="Proteomes" id="UP000224871">
    <property type="component" value="Unassembled WGS sequence"/>
</dbReference>
<dbReference type="InterPro" id="IPR050739">
    <property type="entry name" value="MFP"/>
</dbReference>
<dbReference type="PANTHER" id="PTHR30386">
    <property type="entry name" value="MEMBRANE FUSION SUBUNIT OF EMRAB-TOLC MULTIDRUG EFFLUX PUMP"/>
    <property type="match status" value="1"/>
</dbReference>
<dbReference type="Proteomes" id="UP000196435">
    <property type="component" value="Unassembled WGS sequence"/>
</dbReference>
<dbReference type="Gene3D" id="2.40.30.170">
    <property type="match status" value="1"/>
</dbReference>
<dbReference type="EMBL" id="NIBU01000115">
    <property type="protein sequence ID" value="PHM27390.1"/>
    <property type="molecule type" value="Genomic_DNA"/>
</dbReference>
<keyword evidence="2" id="KW-0812">Transmembrane</keyword>
<evidence type="ECO:0000256" key="2">
    <source>
        <dbReference type="SAM" id="Phobius"/>
    </source>
</evidence>
<feature type="transmembrane region" description="Helical" evidence="2">
    <location>
        <begin position="30"/>
        <end position="52"/>
    </location>
</feature>
<dbReference type="Pfam" id="PF26002">
    <property type="entry name" value="Beta-barrel_AprE"/>
    <property type="match status" value="1"/>
</dbReference>
<dbReference type="OrthoDB" id="9775513at2"/>
<sequence>MNYNSDLFRKEALKKKTIPLAGRVVLTSPFIFTVLTYLSSLFVIIIILFITFTEYSRKTSVKGQIYPKSGMSNIYAKENGVINDLKVKDGQFVSKGDILGSIYKGQHLKESTLQDSLKKQAVLKRDTLFKEINNMKHIHENKIKLLNENIDSLISQREQTKEQLAIQKKKLDELKKNTSRYKELETKRLITKEHMFSIERDELEQLEKINITKKEIIQISNLINEKKIEIEDAPLKQFVEIQEIERILTSVNQEILTIESQTETIIRANSSGFVSINNFEIGLHVDQSTLLLSITPRNQEIIAHLYIPNESIGFIKNGDIVNIKYSAYPYQKFGSFKAKIISISRTPMAIQEVKSIGLVLSSFKNTNDPVYLVKAQIENQHIEVNKDKKSIEIGMTLDADILHEKRKLYEWMFESIFTITDSI</sequence>
<accession>A0A1N6MUG0</accession>
<keyword evidence="2" id="KW-0472">Membrane</keyword>
<reference evidence="4 7" key="3">
    <citation type="journal article" date="2017" name="Nat. Microbiol.">
        <title>Natural product diversity associated with the nematode symbionts Photorhabdus and Xenorhabdus.</title>
        <authorList>
            <person name="Tobias N.J."/>
            <person name="Wolff H."/>
            <person name="Djahanschiri B."/>
            <person name="Grundmann F."/>
            <person name="Kronenwerth M."/>
            <person name="Shi Y.M."/>
            <person name="Simonyi S."/>
            <person name="Grun P."/>
            <person name="Shapiro-Ilan D."/>
            <person name="Pidot S.J."/>
            <person name="Stinear T.P."/>
            <person name="Ebersberger I."/>
            <person name="Bode H.B."/>
        </authorList>
    </citation>
    <scope>NUCLEOTIDE SEQUENCE [LARGE SCALE GENOMIC DNA]</scope>
    <source>
        <strain evidence="4 7">DSM 16336</strain>
    </source>
</reference>